<feature type="transmembrane region" description="Helical" evidence="1">
    <location>
        <begin position="93"/>
        <end position="113"/>
    </location>
</feature>
<keyword evidence="1" id="KW-0812">Transmembrane</keyword>
<reference evidence="2" key="1">
    <citation type="journal article" date="2020" name="Nature">
        <title>Giant virus diversity and host interactions through global metagenomics.</title>
        <authorList>
            <person name="Schulz F."/>
            <person name="Roux S."/>
            <person name="Paez-Espino D."/>
            <person name="Jungbluth S."/>
            <person name="Walsh D.A."/>
            <person name="Denef V.J."/>
            <person name="McMahon K.D."/>
            <person name="Konstantinidis K.T."/>
            <person name="Eloe-Fadrosh E.A."/>
            <person name="Kyrpides N.C."/>
            <person name="Woyke T."/>
        </authorList>
    </citation>
    <scope>NUCLEOTIDE SEQUENCE</scope>
    <source>
        <strain evidence="2">GVMAG-M-3300021963-12</strain>
    </source>
</reference>
<feature type="transmembrane region" description="Helical" evidence="1">
    <location>
        <begin position="6"/>
        <end position="26"/>
    </location>
</feature>
<evidence type="ECO:0000256" key="1">
    <source>
        <dbReference type="SAM" id="Phobius"/>
    </source>
</evidence>
<dbReference type="EMBL" id="MN739481">
    <property type="protein sequence ID" value="QHT07358.1"/>
    <property type="molecule type" value="Genomic_DNA"/>
</dbReference>
<evidence type="ECO:0000313" key="2">
    <source>
        <dbReference type="EMBL" id="QHT07358.1"/>
    </source>
</evidence>
<protein>
    <submittedName>
        <fullName evidence="2">Uncharacterized protein</fullName>
    </submittedName>
</protein>
<dbReference type="AlphaFoldDB" id="A0A6C0CS40"/>
<proteinExistence type="predicted"/>
<keyword evidence="1" id="KW-0472">Membrane</keyword>
<feature type="transmembrane region" description="Helical" evidence="1">
    <location>
        <begin position="33"/>
        <end position="51"/>
    </location>
</feature>
<sequence length="160" mass="16968">MLREFMLVFAFMLFMLSAYHVIQYAYGKETPRNGTIAILSLFGSMCYPIYYFSAGNSEYRADVFNSLVPIGAVVGNALNPVEDVLDRGINRVAGAGMNAAYVGAAGALIAPAIAPAIPAFAALLAGPLGVIILPLLAFLGSLINNRQRLFGGGKHLKKIA</sequence>
<organism evidence="2">
    <name type="scientific">viral metagenome</name>
    <dbReference type="NCBI Taxonomy" id="1070528"/>
    <lineage>
        <taxon>unclassified sequences</taxon>
        <taxon>metagenomes</taxon>
        <taxon>organismal metagenomes</taxon>
    </lineage>
</organism>
<feature type="transmembrane region" description="Helical" evidence="1">
    <location>
        <begin position="119"/>
        <end position="139"/>
    </location>
</feature>
<accession>A0A6C0CS40</accession>
<keyword evidence="1" id="KW-1133">Transmembrane helix</keyword>
<name>A0A6C0CS40_9ZZZZ</name>